<reference evidence="2 4" key="1">
    <citation type="journal article" date="2008" name="Science">
        <title>The Physcomitrella genome reveals evolutionary insights into the conquest of land by plants.</title>
        <authorList>
            <person name="Rensing S."/>
            <person name="Lang D."/>
            <person name="Zimmer A."/>
            <person name="Terry A."/>
            <person name="Salamov A."/>
            <person name="Shapiro H."/>
            <person name="Nishiyama T."/>
            <person name="Perroud P.-F."/>
            <person name="Lindquist E."/>
            <person name="Kamisugi Y."/>
            <person name="Tanahashi T."/>
            <person name="Sakakibara K."/>
            <person name="Fujita T."/>
            <person name="Oishi K."/>
            <person name="Shin-I T."/>
            <person name="Kuroki Y."/>
            <person name="Toyoda A."/>
            <person name="Suzuki Y."/>
            <person name="Hashimoto A."/>
            <person name="Yamaguchi K."/>
            <person name="Sugano A."/>
            <person name="Kohara Y."/>
            <person name="Fujiyama A."/>
            <person name="Anterola A."/>
            <person name="Aoki S."/>
            <person name="Ashton N."/>
            <person name="Barbazuk W.B."/>
            <person name="Barker E."/>
            <person name="Bennetzen J."/>
            <person name="Bezanilla M."/>
            <person name="Blankenship R."/>
            <person name="Cho S.H."/>
            <person name="Dutcher S."/>
            <person name="Estelle M."/>
            <person name="Fawcett J.A."/>
            <person name="Gundlach H."/>
            <person name="Hanada K."/>
            <person name="Heyl A."/>
            <person name="Hicks K.A."/>
            <person name="Hugh J."/>
            <person name="Lohr M."/>
            <person name="Mayer K."/>
            <person name="Melkozernov A."/>
            <person name="Murata T."/>
            <person name="Nelson D."/>
            <person name="Pils B."/>
            <person name="Prigge M."/>
            <person name="Reiss B."/>
            <person name="Renner T."/>
            <person name="Rombauts S."/>
            <person name="Rushton P."/>
            <person name="Sanderfoot A."/>
            <person name="Schween G."/>
            <person name="Shiu S.-H."/>
            <person name="Stueber K."/>
            <person name="Theodoulou F.L."/>
            <person name="Tu H."/>
            <person name="Van de Peer Y."/>
            <person name="Verrier P.J."/>
            <person name="Waters E."/>
            <person name="Wood A."/>
            <person name="Yang L."/>
            <person name="Cove D."/>
            <person name="Cuming A."/>
            <person name="Hasebe M."/>
            <person name="Lucas S."/>
            <person name="Mishler D.B."/>
            <person name="Reski R."/>
            <person name="Grigoriev I."/>
            <person name="Quatrano R.S."/>
            <person name="Boore J.L."/>
        </authorList>
    </citation>
    <scope>NUCLEOTIDE SEQUENCE [LARGE SCALE GENOMIC DNA]</scope>
    <source>
        <strain evidence="3 4">cv. Gransden 2004</strain>
    </source>
</reference>
<dbReference type="PaxDb" id="3218-PP1S236_52V6.1"/>
<feature type="region of interest" description="Disordered" evidence="1">
    <location>
        <begin position="907"/>
        <end position="1013"/>
    </location>
</feature>
<evidence type="ECO:0000256" key="1">
    <source>
        <dbReference type="SAM" id="MobiDB-lite"/>
    </source>
</evidence>
<dbReference type="KEGG" id="ppp:112282059"/>
<dbReference type="Gramene" id="Pp3c5_12420V3.1">
    <property type="protein sequence ID" value="Pp3c5_12420V3.1"/>
    <property type="gene ID" value="Pp3c5_12420"/>
</dbReference>
<dbReference type="Gramene" id="Pp3c5_12420V3.2">
    <property type="protein sequence ID" value="Pp3c5_12420V3.2"/>
    <property type="gene ID" value="Pp3c5_12420"/>
</dbReference>
<dbReference type="RefSeq" id="XP_024374984.1">
    <property type="nucleotide sequence ID" value="XM_024519216.2"/>
</dbReference>
<feature type="compositionally biased region" description="Polar residues" evidence="1">
    <location>
        <begin position="43"/>
        <end position="54"/>
    </location>
</feature>
<dbReference type="EMBL" id="ABEU02000005">
    <property type="protein sequence ID" value="PNR53905.1"/>
    <property type="molecule type" value="Genomic_DNA"/>
</dbReference>
<reference evidence="3" key="3">
    <citation type="submission" date="2020-12" db="UniProtKB">
        <authorList>
            <consortium name="EnsemblPlants"/>
        </authorList>
    </citation>
    <scope>IDENTIFICATION</scope>
</reference>
<feature type="compositionally biased region" description="Polar residues" evidence="1">
    <location>
        <begin position="931"/>
        <end position="948"/>
    </location>
</feature>
<feature type="compositionally biased region" description="Basic and acidic residues" evidence="1">
    <location>
        <begin position="538"/>
        <end position="550"/>
    </location>
</feature>
<dbReference type="OrthoDB" id="10580267at2759"/>
<gene>
    <name evidence="3" type="primary">LOC112282059</name>
    <name evidence="2" type="ORF">PHYPA_007580</name>
</gene>
<feature type="region of interest" description="Disordered" evidence="1">
    <location>
        <begin position="107"/>
        <end position="136"/>
    </location>
</feature>
<dbReference type="EnsemblPlants" id="Pp3c5_12420V3.2">
    <property type="protein sequence ID" value="Pp3c5_12420V3.2"/>
    <property type="gene ID" value="Pp3c5_12420"/>
</dbReference>
<evidence type="ECO:0000313" key="2">
    <source>
        <dbReference type="EMBL" id="PNR53905.1"/>
    </source>
</evidence>
<accession>A0A2K1KJG4</accession>
<feature type="compositionally biased region" description="Basic and acidic residues" evidence="1">
    <location>
        <begin position="827"/>
        <end position="840"/>
    </location>
</feature>
<organism evidence="2">
    <name type="scientific">Physcomitrium patens</name>
    <name type="common">Spreading-leaved earth moss</name>
    <name type="synonym">Physcomitrella patens</name>
    <dbReference type="NCBI Taxonomy" id="3218"/>
    <lineage>
        <taxon>Eukaryota</taxon>
        <taxon>Viridiplantae</taxon>
        <taxon>Streptophyta</taxon>
        <taxon>Embryophyta</taxon>
        <taxon>Bryophyta</taxon>
        <taxon>Bryophytina</taxon>
        <taxon>Bryopsida</taxon>
        <taxon>Funariidae</taxon>
        <taxon>Funariales</taxon>
        <taxon>Funariaceae</taxon>
        <taxon>Physcomitrium</taxon>
    </lineage>
</organism>
<dbReference type="EnsemblPlants" id="Pp3c5_12420V3.1">
    <property type="protein sequence ID" value="Pp3c5_12420V3.1"/>
    <property type="gene ID" value="Pp3c5_12420"/>
</dbReference>
<dbReference type="AlphaFoldDB" id="A0A2K1KJG4"/>
<feature type="region of interest" description="Disordered" evidence="1">
    <location>
        <begin position="827"/>
        <end position="850"/>
    </location>
</feature>
<dbReference type="GeneID" id="112282059"/>
<keyword evidence="4" id="KW-1185">Reference proteome</keyword>
<proteinExistence type="predicted"/>
<sequence>MGNPSSGSKVQTTMSLPKGRHRQSLSVGGASLQLEKYDRLSSSERISSTVLSPRTTEEKAIAAFLGDKKTKRRTRSSLGGSEEFIKGFSELNGVALAAEERKPLGTIPFRGHRRAGSGNVTPKAAESPRAKGMCPPPGVEKNAVTKMSASLFHSPTKLERSMSLSRVAHRVIPDADRTPRCRAGVGEVILPGKRDALRELKRQDLPRGHRSENGSGRKSFSVHLEKIISCGNGENCDGRSFSHTGSGGLKSKKGVTPSDHVNDENSHFENQPQGTKMPTLETWSSHEQWNWNAAYMPVKDIHPVCFETITKKRSEQPMTTRSLDLGRDLYGSARRSSFSNAASMQLSCVSKGSNPDGSESFNESLSGNLSSTHIENSYRIKHSDALLISQSLGSGYLSWQPSPNITPSKRQSFLDQTHQNLKNLHCHPLPLPPPSQASQTTGTVAIQQEKQKKAASTLSDKVTEEDLTEAAILSSLVGEDDPAGPVLISEESKRIVPSASLGRQVGEVLFSSEREIGLRNPSGPDACLRKSISFEPTTEEKSRIGHENRNKLRKRRRSVSASGIGAMLLKVVRVSDTGPSETMTVPIADAKVSGVDQNRDYPDQTIMPRGSQSQFPTTRLHQDCLAEIVQPEANSTEVVDMDVEYQNCSTELVAPDVASCGDVTTEDLSFSEDIERPSEEMQGGETEMVLNLTQGDQLAGSGSDSVGPNPHDKQGNQKILLETIGNPDPLNADGNCPEISADAGIEDLEDNAHQREESFRSVPNSKVVCQEEKINNREALLENARLNAPRFLKREEGVGGSRRKRLGSKGRVSYDLDKSAEWKAKKAEVSEADTETEHTQAIDTGSKQPPALLDENVTITKERPRSFGSMLQVSPLDEMRLAPSSISILANPSFSSSHQDRLWEEQAEAYSSGGRGTPGREDDTAAYVPLQSPTRGGTISSDDQSHSAAGSLRKPHGDLSVMSTTGVVSDSGHSIDKRKGLGKKRSRPRTPLRSLMAEDHHSKSSSIKSPDSHSHFLQHIMSRIRGGSSSKSLSSKSQDTIPKRRTTIWSSCMCFSHIR</sequence>
<feature type="region of interest" description="Disordered" evidence="1">
    <location>
        <begin position="1"/>
        <end position="58"/>
    </location>
</feature>
<reference evidence="2 4" key="2">
    <citation type="journal article" date="2018" name="Plant J.">
        <title>The Physcomitrella patens chromosome-scale assembly reveals moss genome structure and evolution.</title>
        <authorList>
            <person name="Lang D."/>
            <person name="Ullrich K.K."/>
            <person name="Murat F."/>
            <person name="Fuchs J."/>
            <person name="Jenkins J."/>
            <person name="Haas F.B."/>
            <person name="Piednoel M."/>
            <person name="Gundlach H."/>
            <person name="Van Bel M."/>
            <person name="Meyberg R."/>
            <person name="Vives C."/>
            <person name="Morata J."/>
            <person name="Symeonidi A."/>
            <person name="Hiss M."/>
            <person name="Muchero W."/>
            <person name="Kamisugi Y."/>
            <person name="Saleh O."/>
            <person name="Blanc G."/>
            <person name="Decker E.L."/>
            <person name="van Gessel N."/>
            <person name="Grimwood J."/>
            <person name="Hayes R.D."/>
            <person name="Graham S.W."/>
            <person name="Gunter L.E."/>
            <person name="McDaniel S.F."/>
            <person name="Hoernstein S.N.W."/>
            <person name="Larsson A."/>
            <person name="Li F.W."/>
            <person name="Perroud P.F."/>
            <person name="Phillips J."/>
            <person name="Ranjan P."/>
            <person name="Rokshar D.S."/>
            <person name="Rothfels C.J."/>
            <person name="Schneider L."/>
            <person name="Shu S."/>
            <person name="Stevenson D.W."/>
            <person name="Thummler F."/>
            <person name="Tillich M."/>
            <person name="Villarreal Aguilar J.C."/>
            <person name="Widiez T."/>
            <person name="Wong G.K."/>
            <person name="Wymore A."/>
            <person name="Zhang Y."/>
            <person name="Zimmer A.D."/>
            <person name="Quatrano R.S."/>
            <person name="Mayer K.F.X."/>
            <person name="Goodstein D."/>
            <person name="Casacuberta J.M."/>
            <person name="Vandepoele K."/>
            <person name="Reski R."/>
            <person name="Cuming A.C."/>
            <person name="Tuskan G.A."/>
            <person name="Maumus F."/>
            <person name="Salse J."/>
            <person name="Schmutz J."/>
            <person name="Rensing S.A."/>
        </authorList>
    </citation>
    <scope>NUCLEOTIDE SEQUENCE [LARGE SCALE GENOMIC DNA]</scope>
    <source>
        <strain evidence="3 4">cv. Gransden 2004</strain>
    </source>
</reference>
<evidence type="ECO:0000313" key="4">
    <source>
        <dbReference type="Proteomes" id="UP000006727"/>
    </source>
</evidence>
<feature type="compositionally biased region" description="Polar residues" evidence="1">
    <location>
        <begin position="696"/>
        <end position="706"/>
    </location>
</feature>
<feature type="compositionally biased region" description="Polar residues" evidence="1">
    <location>
        <begin position="1"/>
        <end position="15"/>
    </location>
</feature>
<feature type="compositionally biased region" description="Polar residues" evidence="1">
    <location>
        <begin position="961"/>
        <end position="972"/>
    </location>
</feature>
<protein>
    <submittedName>
        <fullName evidence="2 3">Uncharacterized protein</fullName>
    </submittedName>
</protein>
<evidence type="ECO:0000313" key="3">
    <source>
        <dbReference type="EnsemblPlants" id="Pp3c5_12420V3.1"/>
    </source>
</evidence>
<feature type="region of interest" description="Disordered" evidence="1">
    <location>
        <begin position="536"/>
        <end position="558"/>
    </location>
</feature>
<feature type="region of interest" description="Disordered" evidence="1">
    <location>
        <begin position="244"/>
        <end position="278"/>
    </location>
</feature>
<name>A0A2K1KJG4_PHYPA</name>
<feature type="compositionally biased region" description="Polar residues" evidence="1">
    <location>
        <begin position="268"/>
        <end position="278"/>
    </location>
</feature>
<feature type="region of interest" description="Disordered" evidence="1">
    <location>
        <begin position="696"/>
        <end position="715"/>
    </location>
</feature>
<dbReference type="Proteomes" id="UP000006727">
    <property type="component" value="Chromosome 5"/>
</dbReference>
<feature type="compositionally biased region" description="Basic residues" evidence="1">
    <location>
        <begin position="980"/>
        <end position="990"/>
    </location>
</feature>